<dbReference type="GO" id="GO:0006006">
    <property type="term" value="P:glucose metabolic process"/>
    <property type="evidence" value="ECO:0007669"/>
    <property type="project" value="TreeGrafter"/>
</dbReference>
<dbReference type="RefSeq" id="WP_353978987.1">
    <property type="nucleotide sequence ID" value="NZ_CP159578.1"/>
</dbReference>
<feature type="active site" description="Proton acceptor" evidence="6">
    <location>
        <position position="329"/>
    </location>
</feature>
<dbReference type="GO" id="GO:0005737">
    <property type="term" value="C:cytoplasm"/>
    <property type="evidence" value="ECO:0007669"/>
    <property type="project" value="TreeGrafter"/>
</dbReference>
<dbReference type="InterPro" id="IPR015443">
    <property type="entry name" value="Aldose_1-epimerase"/>
</dbReference>
<sequence>MSLPANIQRSDFGTLPDGRPVSCYRITNESGTELRVIDYGGIILSLKTPDRDGRLDDIVLGFDSLADYLSPAYRQANPYFGALIGRYANRIGGAEFSLAGQRYRLASNDGDNSLHGGDPGFDRCLWQAETFTEARGSGLVLSRVSDDGEAGYPGRLSVRVSYLLGDDDSLEITYHAETTRATPVNLTQHSYFNLRGEGNGDVLAHRLMLAASAFTPVDEQLIPSGEIAPVAGTPLDFTTPTAIGARSRQRHPQLVRAGGYDHNFVLDGGESDDQGLRLAARVTEPESGRVLEVATSEPGLQFYAGNALDGTLTGKAGQPYRQHAGLALETQHFPDSPHQPDFPDTILQPGEVYRSRTRYRFSCLAASV</sequence>
<dbReference type="NCBIfam" id="NF008277">
    <property type="entry name" value="PRK11055.1"/>
    <property type="match status" value="1"/>
</dbReference>
<dbReference type="InterPro" id="IPR008183">
    <property type="entry name" value="Aldose_1/G6P_1-epimerase"/>
</dbReference>
<comment type="catalytic activity">
    <reaction evidence="5">
        <text>alpha-D-glucose = beta-D-glucose</text>
        <dbReference type="Rhea" id="RHEA:10264"/>
        <dbReference type="ChEBI" id="CHEBI:15903"/>
        <dbReference type="ChEBI" id="CHEBI:17925"/>
        <dbReference type="EC" id="5.1.3.3"/>
    </reaction>
</comment>
<evidence type="ECO:0000256" key="1">
    <source>
        <dbReference type="ARBA" id="ARBA00005028"/>
    </source>
</evidence>
<dbReference type="EC" id="5.1.3.3" evidence="5"/>
<dbReference type="Gene3D" id="2.70.98.10">
    <property type="match status" value="1"/>
</dbReference>
<evidence type="ECO:0000256" key="7">
    <source>
        <dbReference type="PIRSR" id="PIRSR005096-2"/>
    </source>
</evidence>
<feature type="binding site" evidence="7">
    <location>
        <position position="261"/>
    </location>
    <ligand>
        <name>beta-D-galactose</name>
        <dbReference type="ChEBI" id="CHEBI:27667"/>
    </ligand>
</feature>
<evidence type="ECO:0000256" key="2">
    <source>
        <dbReference type="ARBA" id="ARBA00006206"/>
    </source>
</evidence>
<dbReference type="GO" id="GO:0033499">
    <property type="term" value="P:galactose catabolic process via UDP-galactose, Leloir pathway"/>
    <property type="evidence" value="ECO:0007669"/>
    <property type="project" value="TreeGrafter"/>
</dbReference>
<dbReference type="EMBL" id="CP159578">
    <property type="protein sequence ID" value="XCJ77961.1"/>
    <property type="molecule type" value="Genomic_DNA"/>
</dbReference>
<evidence type="ECO:0000256" key="6">
    <source>
        <dbReference type="PIRSR" id="PIRSR005096-1"/>
    </source>
</evidence>
<keyword evidence="4 5" id="KW-0119">Carbohydrate metabolism</keyword>
<feature type="binding site" evidence="8">
    <location>
        <begin position="89"/>
        <end position="90"/>
    </location>
    <ligand>
        <name>beta-D-galactose</name>
        <dbReference type="ChEBI" id="CHEBI:27667"/>
    </ligand>
</feature>
<dbReference type="InterPro" id="IPR047215">
    <property type="entry name" value="Galactose_mutarotase-like"/>
</dbReference>
<evidence type="ECO:0000256" key="3">
    <source>
        <dbReference type="ARBA" id="ARBA00023235"/>
    </source>
</evidence>
<protein>
    <recommendedName>
        <fullName evidence="5">Aldose 1-epimerase</fullName>
        <ecNumber evidence="5">5.1.3.3</ecNumber>
    </recommendedName>
</protein>
<comment type="pathway">
    <text evidence="1 5">Carbohydrate metabolism; hexose metabolism.</text>
</comment>
<reference evidence="9" key="1">
    <citation type="submission" date="2024-06" db="EMBL/GenBank/DDBJ databases">
        <title>Complete genome of Salinicola endophyticus HNIBRBA4755.</title>
        <authorList>
            <person name="Shin S.Y."/>
            <person name="Kang H."/>
            <person name="Song J."/>
        </authorList>
    </citation>
    <scope>NUCLEOTIDE SEQUENCE</scope>
    <source>
        <strain evidence="9">HNIBRBA4755</strain>
    </source>
</reference>
<gene>
    <name evidence="9" type="ORF">ABV408_10930</name>
</gene>
<proteinExistence type="inferred from homology"/>
<feature type="binding site" evidence="8">
    <location>
        <begin position="189"/>
        <end position="191"/>
    </location>
    <ligand>
        <name>beta-D-galactose</name>
        <dbReference type="ChEBI" id="CHEBI:27667"/>
    </ligand>
</feature>
<evidence type="ECO:0000256" key="5">
    <source>
        <dbReference type="PIRNR" id="PIRNR005096"/>
    </source>
</evidence>
<dbReference type="AlphaFoldDB" id="A0AB74UBU3"/>
<comment type="similarity">
    <text evidence="2 5">Belongs to the aldose epimerase family.</text>
</comment>
<dbReference type="InterPro" id="IPR014718">
    <property type="entry name" value="GH-type_carb-bd"/>
</dbReference>
<keyword evidence="3 5" id="KW-0413">Isomerase</keyword>
<dbReference type="CDD" id="cd09019">
    <property type="entry name" value="galactose_mutarotase_like"/>
    <property type="match status" value="1"/>
</dbReference>
<dbReference type="SUPFAM" id="SSF74650">
    <property type="entry name" value="Galactose mutarotase-like"/>
    <property type="match status" value="1"/>
</dbReference>
<organism evidence="9">
    <name type="scientific">Salinicola endophyticus</name>
    <dbReference type="NCBI Taxonomy" id="1949083"/>
    <lineage>
        <taxon>Bacteria</taxon>
        <taxon>Pseudomonadati</taxon>
        <taxon>Pseudomonadota</taxon>
        <taxon>Gammaproteobacteria</taxon>
        <taxon>Oceanospirillales</taxon>
        <taxon>Halomonadaceae</taxon>
        <taxon>Salinicola</taxon>
    </lineage>
</organism>
<evidence type="ECO:0000256" key="4">
    <source>
        <dbReference type="ARBA" id="ARBA00023277"/>
    </source>
</evidence>
<name>A0AB74UBU3_9GAMM</name>
<dbReference type="GO" id="GO:0030246">
    <property type="term" value="F:carbohydrate binding"/>
    <property type="evidence" value="ECO:0007669"/>
    <property type="project" value="InterPro"/>
</dbReference>
<evidence type="ECO:0000256" key="8">
    <source>
        <dbReference type="PIRSR" id="PIRSR005096-3"/>
    </source>
</evidence>
<dbReference type="InterPro" id="IPR011013">
    <property type="entry name" value="Gal_mutarotase_sf_dom"/>
</dbReference>
<evidence type="ECO:0000313" key="9">
    <source>
        <dbReference type="EMBL" id="XCJ77961.1"/>
    </source>
</evidence>
<accession>A0AB74UBU3</accession>
<dbReference type="PIRSF" id="PIRSF005096">
    <property type="entry name" value="GALM"/>
    <property type="match status" value="1"/>
</dbReference>
<dbReference type="PANTHER" id="PTHR10091">
    <property type="entry name" value="ALDOSE-1-EPIMERASE"/>
    <property type="match status" value="1"/>
</dbReference>
<dbReference type="GO" id="GO:0004034">
    <property type="term" value="F:aldose 1-epimerase activity"/>
    <property type="evidence" value="ECO:0007669"/>
    <property type="project" value="UniProtKB-EC"/>
</dbReference>
<dbReference type="Pfam" id="PF01263">
    <property type="entry name" value="Aldose_epim"/>
    <property type="match status" value="1"/>
</dbReference>
<dbReference type="PANTHER" id="PTHR10091:SF0">
    <property type="entry name" value="GALACTOSE MUTAROTASE"/>
    <property type="match status" value="1"/>
</dbReference>
<feature type="active site" description="Proton donor" evidence="6">
    <location>
        <position position="189"/>
    </location>
</feature>